<feature type="domain" description="HTH lacI-type" evidence="4">
    <location>
        <begin position="6"/>
        <end position="60"/>
    </location>
</feature>
<dbReference type="CDD" id="cd06267">
    <property type="entry name" value="PBP1_LacI_sugar_binding-like"/>
    <property type="match status" value="1"/>
</dbReference>
<dbReference type="InterPro" id="IPR046335">
    <property type="entry name" value="LacI/GalR-like_sensor"/>
</dbReference>
<dbReference type="GO" id="GO:0003700">
    <property type="term" value="F:DNA-binding transcription factor activity"/>
    <property type="evidence" value="ECO:0007669"/>
    <property type="project" value="TreeGrafter"/>
</dbReference>
<evidence type="ECO:0000259" key="4">
    <source>
        <dbReference type="PROSITE" id="PS50932"/>
    </source>
</evidence>
<dbReference type="SUPFAM" id="SSF53822">
    <property type="entry name" value="Periplasmic binding protein-like I"/>
    <property type="match status" value="1"/>
</dbReference>
<evidence type="ECO:0000256" key="2">
    <source>
        <dbReference type="ARBA" id="ARBA00023125"/>
    </source>
</evidence>
<dbReference type="SUPFAM" id="SSF47413">
    <property type="entry name" value="lambda repressor-like DNA-binding domains"/>
    <property type="match status" value="1"/>
</dbReference>
<dbReference type="GO" id="GO:0000976">
    <property type="term" value="F:transcription cis-regulatory region binding"/>
    <property type="evidence" value="ECO:0007669"/>
    <property type="project" value="TreeGrafter"/>
</dbReference>
<evidence type="ECO:0000256" key="1">
    <source>
        <dbReference type="ARBA" id="ARBA00023015"/>
    </source>
</evidence>
<keyword evidence="1" id="KW-0805">Transcription regulation</keyword>
<keyword evidence="2 5" id="KW-0238">DNA-binding</keyword>
<name>A0AAU7QZJ6_9ACTN</name>
<dbReference type="AlphaFoldDB" id="A0AAU7QZJ6"/>
<sequence>MTKKVVRLSDVALAAGTSAKTASRVINGDPRVSVETRQRVEEAVVRLGYRVDLLARSLRRGVDDTIGVIVESIADPFFAAVISEIELAALRRGLNVIVASNRRLPNREATIVDTLQQRRVAGLIITPHTADLSYLAATSTPVVFVDRHPKNFAADVVVFDDRGGARTAVRHLIGHGHERIAFVSDDLEIETSRNRYAGYVDALTESGLPVVGEIVATDCAEARAARARTSQFLDLDEPPTAIFSARSETSLGVVKVLHDRARTDIAVVSFGDFALADVLSPAITVLEHSPELLGRLAVERLFARLDGTCSDPVKTVIPLRLVTRGSGEIVAPSKPALVDVVPPVDDPFALRVTPRAGNSRR</sequence>
<reference evidence="5" key="1">
    <citation type="submission" date="2024-06" db="EMBL/GenBank/DDBJ databases">
        <title>Micromonospora sp. strain HUAS YX12 genome sequences.</title>
        <authorList>
            <person name="Mo P."/>
        </authorList>
    </citation>
    <scope>NUCLEOTIDE SEQUENCE</scope>
    <source>
        <strain evidence="5">HUAS YX12</strain>
    </source>
</reference>
<dbReference type="Pfam" id="PF13377">
    <property type="entry name" value="Peripla_BP_3"/>
    <property type="match status" value="1"/>
</dbReference>
<dbReference type="Gene3D" id="3.40.50.2300">
    <property type="match status" value="2"/>
</dbReference>
<dbReference type="InterPro" id="IPR028082">
    <property type="entry name" value="Peripla_BP_I"/>
</dbReference>
<dbReference type="CDD" id="cd01392">
    <property type="entry name" value="HTH_LacI"/>
    <property type="match status" value="1"/>
</dbReference>
<dbReference type="InterPro" id="IPR000843">
    <property type="entry name" value="HTH_LacI"/>
</dbReference>
<protein>
    <submittedName>
        <fullName evidence="5">LacI family DNA-binding transcriptional regulator</fullName>
    </submittedName>
</protein>
<dbReference type="PROSITE" id="PS50932">
    <property type="entry name" value="HTH_LACI_2"/>
    <property type="match status" value="1"/>
</dbReference>
<keyword evidence="3" id="KW-0804">Transcription</keyword>
<dbReference type="InterPro" id="IPR010982">
    <property type="entry name" value="Lambda_DNA-bd_dom_sf"/>
</dbReference>
<dbReference type="EMBL" id="CP157974">
    <property type="protein sequence ID" value="XBT81699.1"/>
    <property type="molecule type" value="Genomic_DNA"/>
</dbReference>
<dbReference type="RefSeq" id="WP_349878121.1">
    <property type="nucleotide sequence ID" value="NZ_CP157974.1"/>
</dbReference>
<dbReference type="PANTHER" id="PTHR30146">
    <property type="entry name" value="LACI-RELATED TRANSCRIPTIONAL REPRESSOR"/>
    <property type="match status" value="1"/>
</dbReference>
<dbReference type="SMART" id="SM00354">
    <property type="entry name" value="HTH_LACI"/>
    <property type="match status" value="1"/>
</dbReference>
<dbReference type="Pfam" id="PF00356">
    <property type="entry name" value="LacI"/>
    <property type="match status" value="1"/>
</dbReference>
<dbReference type="Gene3D" id="1.10.260.40">
    <property type="entry name" value="lambda repressor-like DNA-binding domains"/>
    <property type="match status" value="1"/>
</dbReference>
<proteinExistence type="predicted"/>
<dbReference type="PANTHER" id="PTHR30146:SF109">
    <property type="entry name" value="HTH-TYPE TRANSCRIPTIONAL REGULATOR GALS"/>
    <property type="match status" value="1"/>
</dbReference>
<evidence type="ECO:0000313" key="5">
    <source>
        <dbReference type="EMBL" id="XBT81699.1"/>
    </source>
</evidence>
<organism evidence="5">
    <name type="scientific">Micromonospora sp. HUAS YX12</name>
    <dbReference type="NCBI Taxonomy" id="3156396"/>
    <lineage>
        <taxon>Bacteria</taxon>
        <taxon>Bacillati</taxon>
        <taxon>Actinomycetota</taxon>
        <taxon>Actinomycetes</taxon>
        <taxon>Micromonosporales</taxon>
        <taxon>Micromonosporaceae</taxon>
        <taxon>Micromonospora</taxon>
    </lineage>
</organism>
<accession>A0AAU7QZJ6</accession>
<evidence type="ECO:0000256" key="3">
    <source>
        <dbReference type="ARBA" id="ARBA00023163"/>
    </source>
</evidence>
<gene>
    <name evidence="5" type="ORF">ABIH81_29405</name>
</gene>